<keyword evidence="12" id="KW-1185">Reference proteome</keyword>
<evidence type="ECO:0000256" key="8">
    <source>
        <dbReference type="ARBA" id="ARBA00023034"/>
    </source>
</evidence>
<dbReference type="OrthoDB" id="6355886at2759"/>
<dbReference type="EMBL" id="UZAF01020868">
    <property type="protein sequence ID" value="VDO73535.1"/>
    <property type="molecule type" value="Genomic_DNA"/>
</dbReference>
<feature type="transmembrane region" description="Helical" evidence="10">
    <location>
        <begin position="20"/>
        <end position="40"/>
    </location>
</feature>
<evidence type="ECO:0000256" key="3">
    <source>
        <dbReference type="ARBA" id="ARBA00022676"/>
    </source>
</evidence>
<evidence type="ECO:0000256" key="2">
    <source>
        <dbReference type="ARBA" id="ARBA00008661"/>
    </source>
</evidence>
<dbReference type="AlphaFoldDB" id="A0A0N4X3B2"/>
<keyword evidence="4" id="KW-0808">Transferase</keyword>
<evidence type="ECO:0000313" key="13">
    <source>
        <dbReference type="WBParaSite" id="HPLM_0001885401-mRNA-1"/>
    </source>
</evidence>
<dbReference type="PANTHER" id="PTHR11214">
    <property type="entry name" value="BETA-1,3-N-ACETYLGLUCOSAMINYLTRANSFERASE"/>
    <property type="match status" value="1"/>
</dbReference>
<evidence type="ECO:0000256" key="7">
    <source>
        <dbReference type="ARBA" id="ARBA00022989"/>
    </source>
</evidence>
<keyword evidence="3 10" id="KW-0328">Glycosyltransferase</keyword>
<protein>
    <recommendedName>
        <fullName evidence="10">Hexosyltransferase</fullName>
        <ecNumber evidence="10">2.4.1.-</ecNumber>
    </recommendedName>
</protein>
<evidence type="ECO:0000256" key="1">
    <source>
        <dbReference type="ARBA" id="ARBA00004323"/>
    </source>
</evidence>
<comment type="subcellular location">
    <subcellularLocation>
        <location evidence="1 10">Golgi apparatus membrane</location>
        <topology evidence="1 10">Single-pass type II membrane protein</topology>
    </subcellularLocation>
</comment>
<sequence>MMDTRLKFYPIRCICLISRLQQLFAILITVAMVCIVYESYISVYNFNYSLLFVVGKPRFLINQEIIEEEGGLYGDILQMDFTDTYRNITLKHLAELRYLASACNDNIVILKVDDDVAWDIQQISTFVRNNITLDNLFCVR</sequence>
<dbReference type="Proteomes" id="UP000268014">
    <property type="component" value="Unassembled WGS sequence"/>
</dbReference>
<reference evidence="11 12" key="2">
    <citation type="submission" date="2018-11" db="EMBL/GenBank/DDBJ databases">
        <authorList>
            <consortium name="Pathogen Informatics"/>
        </authorList>
    </citation>
    <scope>NUCLEOTIDE SEQUENCE [LARGE SCALE GENOMIC DNA]</scope>
    <source>
        <strain evidence="11 12">MHpl1</strain>
    </source>
</reference>
<accession>A0A0N4X3B2</accession>
<dbReference type="InterPro" id="IPR002659">
    <property type="entry name" value="Glyco_trans_31"/>
</dbReference>
<evidence type="ECO:0000256" key="10">
    <source>
        <dbReference type="RuleBase" id="RU363063"/>
    </source>
</evidence>
<dbReference type="Pfam" id="PF01762">
    <property type="entry name" value="Galactosyl_T"/>
    <property type="match status" value="1"/>
</dbReference>
<dbReference type="GO" id="GO:0000139">
    <property type="term" value="C:Golgi membrane"/>
    <property type="evidence" value="ECO:0007669"/>
    <property type="project" value="UniProtKB-SubCell"/>
</dbReference>
<dbReference type="STRING" id="6290.A0A0N4X3B2"/>
<proteinExistence type="inferred from homology"/>
<evidence type="ECO:0000313" key="11">
    <source>
        <dbReference type="EMBL" id="VDO73535.1"/>
    </source>
</evidence>
<evidence type="ECO:0000256" key="5">
    <source>
        <dbReference type="ARBA" id="ARBA00022692"/>
    </source>
</evidence>
<dbReference type="GO" id="GO:0006493">
    <property type="term" value="P:protein O-linked glycosylation"/>
    <property type="evidence" value="ECO:0007669"/>
    <property type="project" value="TreeGrafter"/>
</dbReference>
<keyword evidence="7 10" id="KW-1133">Transmembrane helix</keyword>
<evidence type="ECO:0000256" key="6">
    <source>
        <dbReference type="ARBA" id="ARBA00022968"/>
    </source>
</evidence>
<dbReference type="WBParaSite" id="HPLM_0001885401-mRNA-1">
    <property type="protein sequence ID" value="HPLM_0001885401-mRNA-1"/>
    <property type="gene ID" value="HPLM_0001885401"/>
</dbReference>
<reference evidence="13" key="1">
    <citation type="submission" date="2017-02" db="UniProtKB">
        <authorList>
            <consortium name="WormBaseParasite"/>
        </authorList>
    </citation>
    <scope>IDENTIFICATION</scope>
</reference>
<dbReference type="EC" id="2.4.1.-" evidence="10"/>
<evidence type="ECO:0000256" key="9">
    <source>
        <dbReference type="ARBA" id="ARBA00023136"/>
    </source>
</evidence>
<gene>
    <name evidence="11" type="ORF">HPLM_LOCUS18846</name>
</gene>
<organism evidence="13">
    <name type="scientific">Haemonchus placei</name>
    <name type="common">Barber's pole worm</name>
    <dbReference type="NCBI Taxonomy" id="6290"/>
    <lineage>
        <taxon>Eukaryota</taxon>
        <taxon>Metazoa</taxon>
        <taxon>Ecdysozoa</taxon>
        <taxon>Nematoda</taxon>
        <taxon>Chromadorea</taxon>
        <taxon>Rhabditida</taxon>
        <taxon>Rhabditina</taxon>
        <taxon>Rhabditomorpha</taxon>
        <taxon>Strongyloidea</taxon>
        <taxon>Trichostrongylidae</taxon>
        <taxon>Haemonchus</taxon>
    </lineage>
</organism>
<keyword evidence="6 10" id="KW-0735">Signal-anchor</keyword>
<dbReference type="PANTHER" id="PTHR11214:SF3">
    <property type="entry name" value="BETA-1,3-GALACTOSYLTRANSFERASE 6"/>
    <property type="match status" value="1"/>
</dbReference>
<keyword evidence="5 10" id="KW-0812">Transmembrane</keyword>
<keyword evidence="9 10" id="KW-0472">Membrane</keyword>
<evidence type="ECO:0000256" key="4">
    <source>
        <dbReference type="ARBA" id="ARBA00022679"/>
    </source>
</evidence>
<evidence type="ECO:0000313" key="12">
    <source>
        <dbReference type="Proteomes" id="UP000268014"/>
    </source>
</evidence>
<name>A0A0N4X3B2_HAEPC</name>
<keyword evidence="8 10" id="KW-0333">Golgi apparatus</keyword>
<dbReference type="GO" id="GO:0016758">
    <property type="term" value="F:hexosyltransferase activity"/>
    <property type="evidence" value="ECO:0007669"/>
    <property type="project" value="InterPro"/>
</dbReference>
<comment type="similarity">
    <text evidence="2 10">Belongs to the glycosyltransferase 31 family.</text>
</comment>